<name>A0A6B8RH78_9BACL</name>
<dbReference type="Proteomes" id="UP000426246">
    <property type="component" value="Chromosome"/>
</dbReference>
<reference evidence="2" key="1">
    <citation type="submission" date="2018-11" db="EMBL/GenBank/DDBJ databases">
        <title>Complete genome sequence of Paenibacillus sp. ML311-T8.</title>
        <authorList>
            <person name="Nam Y.-D."/>
            <person name="Kang J."/>
            <person name="Chung W.-H."/>
            <person name="Park Y.S."/>
        </authorList>
    </citation>
    <scope>NUCLEOTIDE SEQUENCE [LARGE SCALE GENOMIC DNA]</scope>
    <source>
        <strain evidence="2">ML311-T8</strain>
    </source>
</reference>
<dbReference type="AlphaFoldDB" id="A0A6B8RH78"/>
<dbReference type="Gene3D" id="3.30.470.20">
    <property type="entry name" value="ATP-grasp fold, B domain"/>
    <property type="match status" value="1"/>
</dbReference>
<dbReference type="KEGG" id="ppsc:EHS13_07550"/>
<accession>A0A6B8RH78</accession>
<dbReference type="OrthoDB" id="7869153at2"/>
<dbReference type="Pfam" id="PF14398">
    <property type="entry name" value="ATPgrasp_YheCD"/>
    <property type="match status" value="1"/>
</dbReference>
<protein>
    <recommendedName>
        <fullName evidence="3">ATP-grasp domain-containing protein</fullName>
    </recommendedName>
</protein>
<dbReference type="EMBL" id="CP034235">
    <property type="protein sequence ID" value="QGQ94746.1"/>
    <property type="molecule type" value="Genomic_DNA"/>
</dbReference>
<evidence type="ECO:0000313" key="1">
    <source>
        <dbReference type="EMBL" id="QGQ94746.1"/>
    </source>
</evidence>
<proteinExistence type="predicted"/>
<evidence type="ECO:0000313" key="2">
    <source>
        <dbReference type="Proteomes" id="UP000426246"/>
    </source>
</evidence>
<organism evidence="1 2">
    <name type="scientific">Paenibacillus psychroresistens</name>
    <dbReference type="NCBI Taxonomy" id="1778678"/>
    <lineage>
        <taxon>Bacteria</taxon>
        <taxon>Bacillati</taxon>
        <taxon>Bacillota</taxon>
        <taxon>Bacilli</taxon>
        <taxon>Bacillales</taxon>
        <taxon>Paenibacillaceae</taxon>
        <taxon>Paenibacillus</taxon>
    </lineage>
</organism>
<dbReference type="InterPro" id="IPR026838">
    <property type="entry name" value="YheC/D"/>
</dbReference>
<dbReference type="RefSeq" id="WP_155699752.1">
    <property type="nucleotide sequence ID" value="NZ_CP034235.1"/>
</dbReference>
<dbReference type="SUPFAM" id="SSF56059">
    <property type="entry name" value="Glutathione synthetase ATP-binding domain-like"/>
    <property type="match status" value="1"/>
</dbReference>
<evidence type="ECO:0008006" key="3">
    <source>
        <dbReference type="Google" id="ProtNLM"/>
    </source>
</evidence>
<gene>
    <name evidence="1" type="ORF">EHS13_07550</name>
</gene>
<sequence length="110" mass="12547">MTGVVGRLARPKKIVTNYHSGGTPLPLEGLLSSHIPTNKTSYMNEIRDLGVHVSKHMGKYFSKYRSFGVDVAIDSSFKPWILEVNTRPDKHIFNALKDKSMYRKIVRFSH</sequence>
<keyword evidence="2" id="KW-1185">Reference proteome</keyword>